<dbReference type="Pfam" id="PF00023">
    <property type="entry name" value="Ank"/>
    <property type="match status" value="1"/>
</dbReference>
<dbReference type="STRING" id="416450.A0A1V6QEB1"/>
<keyword evidence="6" id="KW-1185">Reference proteome</keyword>
<protein>
    <recommendedName>
        <fullName evidence="4">F-box domain-containing protein</fullName>
    </recommendedName>
</protein>
<dbReference type="PROSITE" id="PS50181">
    <property type="entry name" value="FBOX"/>
    <property type="match status" value="1"/>
</dbReference>
<evidence type="ECO:0000256" key="3">
    <source>
        <dbReference type="PROSITE-ProRule" id="PRU00023"/>
    </source>
</evidence>
<dbReference type="PRINTS" id="PR01415">
    <property type="entry name" value="ANKYRIN"/>
</dbReference>
<feature type="repeat" description="ANK" evidence="3">
    <location>
        <begin position="116"/>
        <end position="148"/>
    </location>
</feature>
<proteinExistence type="predicted"/>
<dbReference type="InterPro" id="IPR036770">
    <property type="entry name" value="Ankyrin_rpt-contain_sf"/>
</dbReference>
<reference evidence="6" key="1">
    <citation type="journal article" date="2017" name="Nat. Microbiol.">
        <title>Global analysis of biosynthetic gene clusters reveals vast potential of secondary metabolite production in Penicillium species.</title>
        <authorList>
            <person name="Nielsen J.C."/>
            <person name="Grijseels S."/>
            <person name="Prigent S."/>
            <person name="Ji B."/>
            <person name="Dainat J."/>
            <person name="Nielsen K.F."/>
            <person name="Frisvad J.C."/>
            <person name="Workman M."/>
            <person name="Nielsen J."/>
        </authorList>
    </citation>
    <scope>NUCLEOTIDE SEQUENCE [LARGE SCALE GENOMIC DNA]</scope>
    <source>
        <strain evidence="6">IBT 31811</strain>
    </source>
</reference>
<dbReference type="Pfam" id="PF12796">
    <property type="entry name" value="Ank_2"/>
    <property type="match status" value="3"/>
</dbReference>
<dbReference type="SUPFAM" id="SSF48403">
    <property type="entry name" value="Ankyrin repeat"/>
    <property type="match status" value="1"/>
</dbReference>
<evidence type="ECO:0000259" key="4">
    <source>
        <dbReference type="PROSITE" id="PS50181"/>
    </source>
</evidence>
<keyword evidence="1" id="KW-0677">Repeat</keyword>
<dbReference type="PANTHER" id="PTHR24171:SF8">
    <property type="entry name" value="BRCA1-ASSOCIATED RING DOMAIN PROTEIN 1"/>
    <property type="match status" value="1"/>
</dbReference>
<dbReference type="PROSITE" id="PS50297">
    <property type="entry name" value="ANK_REP_REGION"/>
    <property type="match status" value="7"/>
</dbReference>
<keyword evidence="2 3" id="KW-0040">ANK repeat</keyword>
<organism evidence="5 6">
    <name type="scientific">Penicillium antarcticum</name>
    <dbReference type="NCBI Taxonomy" id="416450"/>
    <lineage>
        <taxon>Eukaryota</taxon>
        <taxon>Fungi</taxon>
        <taxon>Dikarya</taxon>
        <taxon>Ascomycota</taxon>
        <taxon>Pezizomycotina</taxon>
        <taxon>Eurotiomycetes</taxon>
        <taxon>Eurotiomycetidae</taxon>
        <taxon>Eurotiales</taxon>
        <taxon>Aspergillaceae</taxon>
        <taxon>Penicillium</taxon>
    </lineage>
</organism>
<dbReference type="Gene3D" id="1.25.40.20">
    <property type="entry name" value="Ankyrin repeat-containing domain"/>
    <property type="match status" value="2"/>
</dbReference>
<dbReference type="OrthoDB" id="341259at2759"/>
<feature type="repeat" description="ANK" evidence="3">
    <location>
        <begin position="392"/>
        <end position="424"/>
    </location>
</feature>
<feature type="repeat" description="ANK" evidence="3">
    <location>
        <begin position="185"/>
        <end position="217"/>
    </location>
</feature>
<evidence type="ECO:0000256" key="1">
    <source>
        <dbReference type="ARBA" id="ARBA00022737"/>
    </source>
</evidence>
<dbReference type="SMART" id="SM00248">
    <property type="entry name" value="ANK"/>
    <property type="match status" value="11"/>
</dbReference>
<accession>A0A1V6QEB1</accession>
<gene>
    <name evidence="5" type="ORF">PENANT_c006G06987</name>
</gene>
<evidence type="ECO:0000256" key="2">
    <source>
        <dbReference type="ARBA" id="ARBA00023043"/>
    </source>
</evidence>
<feature type="repeat" description="ANK" evidence="3">
    <location>
        <begin position="149"/>
        <end position="184"/>
    </location>
</feature>
<feature type="repeat" description="ANK" evidence="3">
    <location>
        <begin position="359"/>
        <end position="391"/>
    </location>
</feature>
<dbReference type="PANTHER" id="PTHR24171">
    <property type="entry name" value="ANKYRIN REPEAT DOMAIN-CONTAINING PROTEIN 39-RELATED"/>
    <property type="match status" value="1"/>
</dbReference>
<dbReference type="Proteomes" id="UP000191672">
    <property type="component" value="Unassembled WGS sequence"/>
</dbReference>
<dbReference type="GO" id="GO:0004842">
    <property type="term" value="F:ubiquitin-protein transferase activity"/>
    <property type="evidence" value="ECO:0007669"/>
    <property type="project" value="TreeGrafter"/>
</dbReference>
<name>A0A1V6QEB1_9EURO</name>
<feature type="repeat" description="ANK" evidence="3">
    <location>
        <begin position="252"/>
        <end position="284"/>
    </location>
</feature>
<feature type="domain" description="F-box" evidence="4">
    <location>
        <begin position="1"/>
        <end position="46"/>
    </location>
</feature>
<dbReference type="PROSITE" id="PS50088">
    <property type="entry name" value="ANK_REPEAT"/>
    <property type="match status" value="9"/>
</dbReference>
<dbReference type="InterPro" id="IPR002110">
    <property type="entry name" value="Ankyrin_rpt"/>
</dbReference>
<evidence type="ECO:0000313" key="6">
    <source>
        <dbReference type="Proteomes" id="UP000191672"/>
    </source>
</evidence>
<dbReference type="InterPro" id="IPR001810">
    <property type="entry name" value="F-box_dom"/>
</dbReference>
<dbReference type="EMBL" id="MDYN01000006">
    <property type="protein sequence ID" value="OQD87206.1"/>
    <property type="molecule type" value="Genomic_DNA"/>
</dbReference>
<comment type="caution">
    <text evidence="5">The sequence shown here is derived from an EMBL/GenBank/DDBJ whole genome shotgun (WGS) entry which is preliminary data.</text>
</comment>
<feature type="repeat" description="ANK" evidence="3">
    <location>
        <begin position="81"/>
        <end position="113"/>
    </location>
</feature>
<feature type="repeat" description="ANK" evidence="3">
    <location>
        <begin position="219"/>
        <end position="251"/>
    </location>
</feature>
<feature type="repeat" description="ANK" evidence="3">
    <location>
        <begin position="326"/>
        <end position="358"/>
    </location>
</feature>
<dbReference type="AlphaFoldDB" id="A0A1V6QEB1"/>
<dbReference type="GO" id="GO:0085020">
    <property type="term" value="P:protein K6-linked ubiquitination"/>
    <property type="evidence" value="ECO:0007669"/>
    <property type="project" value="TreeGrafter"/>
</dbReference>
<evidence type="ECO:0000313" key="5">
    <source>
        <dbReference type="EMBL" id="OQD87206.1"/>
    </source>
</evidence>
<sequence length="469" mass="51372">MPLLDLPNELLLAIANPLDSEGDINALVQTNRHFHSLLNSHLYKHNVLHNEGSALEWAAAHGILASVKEFIQQGARIQGLVSSQPLLNAARYGHVEVVAYLLSLGANPYSEEKRPLKRTPIQWAIRYNHPEVVKALIEVGVDPNERDKKGESLLHFSAKESTRNNEAATQVLIAKGAELESKNFIGETPLCTACVSGSMEVALCLIENGADINFKDRDQNKSLLHLAALKNKVQIAEMLLEKGVSIEVKDSHGNTPLHYACYNGCKQLALFLVRKGANMEAQSATGNRPLHLATVWETRIQQIDESLRVTSMLLALGASPEPKTDSGVTPLHLAMKKDGHILCNILLDYGADPTSRDHRGRTPLHYLPKSYCTRSAELLLSRGAAVQPQDNNGDTPLHIAASETLPDFVTQLLVAGADQNIMNKQNKTPIELTVTAFSDRWAEHLCPSNEARDILQAAKDKATPDLGGR</sequence>